<sequence length="86" mass="9457">MDNQLKFRETLTVEQFKAAQHVDKIQVKQNPKTNKLFFTFGSKTGAVAVKGIPQHPMVSNVEAPDGSTFWLLHEEGTGGAPVLATF</sequence>
<evidence type="ECO:0000313" key="2">
    <source>
        <dbReference type="Proteomes" id="UP000593627"/>
    </source>
</evidence>
<protein>
    <submittedName>
        <fullName evidence="1">Uncharacterized protein</fullName>
    </submittedName>
</protein>
<dbReference type="Proteomes" id="UP000593627">
    <property type="component" value="Segment"/>
</dbReference>
<proteinExistence type="predicted"/>
<organism evidence="1 2">
    <name type="scientific">uncultured phage cr112_1</name>
    <dbReference type="NCBI Taxonomy" id="2772072"/>
    <lineage>
        <taxon>Viruses</taxon>
        <taxon>Duplodnaviria</taxon>
        <taxon>Heunggongvirae</taxon>
        <taxon>Uroviricota</taxon>
        <taxon>Caudoviricetes</taxon>
        <taxon>Crassvirales</taxon>
        <taxon>Steigviridae</taxon>
        <taxon>Asinivirinae</taxon>
        <taxon>Kehishuvirus</taxon>
        <taxon>Kehishuvirus splanchnicus</taxon>
    </lineage>
</organism>
<accession>A0A7M1RYB3</accession>
<keyword evidence="2" id="KW-1185">Reference proteome</keyword>
<dbReference type="RefSeq" id="YP_010111434.1">
    <property type="nucleotide sequence ID" value="NC_055881.1"/>
</dbReference>
<dbReference type="KEGG" id="vg:65129822"/>
<reference evidence="1 2" key="1">
    <citation type="submission" date="2020-07" db="EMBL/GenBank/DDBJ databases">
        <title>Taxonomic proposal: Crassvirales, a new order of highly abundant and diverse bacterial viruses.</title>
        <authorList>
            <person name="Shkoporov A.N."/>
            <person name="Stockdale S.R."/>
            <person name="Guerin E."/>
            <person name="Ross R.P."/>
            <person name="Hill C."/>
        </authorList>
    </citation>
    <scope>NUCLEOTIDE SEQUENCE [LARGE SCALE GENOMIC DNA]</scope>
</reference>
<evidence type="ECO:0000313" key="1">
    <source>
        <dbReference type="EMBL" id="QOR59276.1"/>
    </source>
</evidence>
<dbReference type="GeneID" id="65129822"/>
<dbReference type="EMBL" id="MT774388">
    <property type="protein sequence ID" value="QOR59276.1"/>
    <property type="molecule type" value="Genomic_DNA"/>
</dbReference>
<name>A0A7M1RYB3_9CAUD</name>